<dbReference type="Proteomes" id="UP000663887">
    <property type="component" value="Unassembled WGS sequence"/>
</dbReference>
<name>A0A817A257_9BILA</name>
<evidence type="ECO:0000259" key="1">
    <source>
        <dbReference type="Pfam" id="PF00931"/>
    </source>
</evidence>
<dbReference type="Gene3D" id="3.40.50.300">
    <property type="entry name" value="P-loop containing nucleotide triphosphate hydrolases"/>
    <property type="match status" value="1"/>
</dbReference>
<evidence type="ECO:0000313" key="2">
    <source>
        <dbReference type="EMBL" id="CAF2248724.1"/>
    </source>
</evidence>
<feature type="domain" description="NB-ARC" evidence="1">
    <location>
        <begin position="35"/>
        <end position="184"/>
    </location>
</feature>
<dbReference type="InterPro" id="IPR002182">
    <property type="entry name" value="NB-ARC"/>
</dbReference>
<dbReference type="SUPFAM" id="SSF52540">
    <property type="entry name" value="P-loop containing nucleoside triphosphate hydrolases"/>
    <property type="match status" value="1"/>
</dbReference>
<dbReference type="InterPro" id="IPR027417">
    <property type="entry name" value="P-loop_NTPase"/>
</dbReference>
<gene>
    <name evidence="2" type="ORF">XDN619_LOCUS35205</name>
</gene>
<reference evidence="2" key="1">
    <citation type="submission" date="2021-02" db="EMBL/GenBank/DDBJ databases">
        <authorList>
            <person name="Nowell W R."/>
        </authorList>
    </citation>
    <scope>NUCLEOTIDE SEQUENCE</scope>
</reference>
<evidence type="ECO:0000313" key="3">
    <source>
        <dbReference type="Proteomes" id="UP000663887"/>
    </source>
</evidence>
<accession>A0A817A257</accession>
<organism evidence="2 3">
    <name type="scientific">Rotaria magnacalcarata</name>
    <dbReference type="NCBI Taxonomy" id="392030"/>
    <lineage>
        <taxon>Eukaryota</taxon>
        <taxon>Metazoa</taxon>
        <taxon>Spiralia</taxon>
        <taxon>Gnathifera</taxon>
        <taxon>Rotifera</taxon>
        <taxon>Eurotatoria</taxon>
        <taxon>Bdelloidea</taxon>
        <taxon>Philodinida</taxon>
        <taxon>Philodinidae</taxon>
        <taxon>Rotaria</taxon>
    </lineage>
</organism>
<dbReference type="AlphaFoldDB" id="A0A817A257"/>
<comment type="caution">
    <text evidence="2">The sequence shown here is derived from an EMBL/GenBank/DDBJ whole genome shotgun (WGS) entry which is preliminary data.</text>
</comment>
<dbReference type="GO" id="GO:0043531">
    <property type="term" value="F:ADP binding"/>
    <property type="evidence" value="ECO:0007669"/>
    <property type="project" value="InterPro"/>
</dbReference>
<proteinExistence type="predicted"/>
<dbReference type="Pfam" id="PF00931">
    <property type="entry name" value="NB-ARC"/>
    <property type="match status" value="1"/>
</dbReference>
<protein>
    <recommendedName>
        <fullName evidence="1">NB-ARC domain-containing protein</fullName>
    </recommendedName>
</protein>
<dbReference type="EMBL" id="CAJNRG010018148">
    <property type="protein sequence ID" value="CAF2248724.1"/>
    <property type="molecule type" value="Genomic_DNA"/>
</dbReference>
<sequence>MLIYTNTYLRHHDTLQVTSGDVLTNNFYLERSSILNKMHQLLGVSNAINTVALVGIGGSGKTTLAQQYANSHGTSIVWKINAETAESTFTSLECLAYALCENEADKADFYEIQKITNLFKKEYMTFSFLKRKAPHFKDWILIYDNVTNFSDIQKYLPRTLQDWGGGKVIITTTNSNIINNNYFARDNQIKKKTRLFLENIPPFPLDITQAAYYIKNTGTEYAKYLQYIANEDQNFANTQKSILEAITNYTKTRNLDKLLLLSSILNAENIPKDLLIACCGDIASHNFINEMQKFSLITEDDNNLGNVMSIHASIQSIIFHYVHKIISTEYYDTIIPALVNYMDSELALNKDRKKQQLLYLDIAFS</sequence>